<feature type="repeat" description="ANK" evidence="3">
    <location>
        <begin position="232"/>
        <end position="264"/>
    </location>
</feature>
<dbReference type="AlphaFoldDB" id="Q7VK42"/>
<accession>Q7VK42</accession>
<dbReference type="SMART" id="SM00248">
    <property type="entry name" value="ANK"/>
    <property type="match status" value="4"/>
</dbReference>
<dbReference type="eggNOG" id="COG2849">
    <property type="taxonomic scope" value="Bacteria"/>
</dbReference>
<evidence type="ECO:0000256" key="3">
    <source>
        <dbReference type="PROSITE-ProRule" id="PRU00023"/>
    </source>
</evidence>
<gene>
    <name evidence="4" type="ordered locus">HH_0050</name>
</gene>
<name>Q7VK42_HELHP</name>
<dbReference type="InterPro" id="IPR036770">
    <property type="entry name" value="Ankyrin_rpt-contain_sf"/>
</dbReference>
<reference evidence="4 5" key="1">
    <citation type="journal article" date="2003" name="Proc. Natl. Acad. Sci. U.S.A.">
        <title>The complete genome sequence of the carcinogenic bacterium Helicobacter hepaticus.</title>
        <authorList>
            <person name="Suerbaum S."/>
            <person name="Josenhans C."/>
            <person name="Sterzenbach T."/>
            <person name="Drescher B."/>
            <person name="Brandt P."/>
            <person name="Bell M."/>
            <person name="Droege M."/>
            <person name="Fartmann B."/>
            <person name="Fischer H.-P."/>
            <person name="Ge Z."/>
            <person name="Hoerster A."/>
            <person name="Holland R."/>
            <person name="Klein K."/>
            <person name="Koenig J."/>
            <person name="Macko L."/>
            <person name="Mendz G.L."/>
            <person name="Nyakatura G."/>
            <person name="Schauer D.B."/>
            <person name="Shen Z."/>
            <person name="Weber J."/>
            <person name="Frosch M."/>
            <person name="Fox J.G."/>
        </authorList>
    </citation>
    <scope>NUCLEOTIDE SEQUENCE [LARGE SCALE GENOMIC DNA]</scope>
    <source>
        <strain evidence="5">ATCC 51449 / 3B1</strain>
    </source>
</reference>
<dbReference type="Gene3D" id="1.25.40.20">
    <property type="entry name" value="Ankyrin repeat-containing domain"/>
    <property type="match status" value="2"/>
</dbReference>
<dbReference type="KEGG" id="hhe:HH_0050"/>
<dbReference type="eggNOG" id="COG0666">
    <property type="taxonomic scope" value="Bacteria"/>
</dbReference>
<dbReference type="PANTHER" id="PTHR24173:SF74">
    <property type="entry name" value="ANKYRIN REPEAT DOMAIN-CONTAINING PROTEIN 16"/>
    <property type="match status" value="1"/>
</dbReference>
<dbReference type="SUPFAM" id="SSF48403">
    <property type="entry name" value="Ankyrin repeat"/>
    <property type="match status" value="1"/>
</dbReference>
<dbReference type="PANTHER" id="PTHR24173">
    <property type="entry name" value="ANKYRIN REPEAT CONTAINING"/>
    <property type="match status" value="1"/>
</dbReference>
<dbReference type="OrthoDB" id="5354002at2"/>
<dbReference type="EMBL" id="AE017125">
    <property type="protein sequence ID" value="AAP76647.1"/>
    <property type="molecule type" value="Genomic_DNA"/>
</dbReference>
<dbReference type="PROSITE" id="PS50088">
    <property type="entry name" value="ANK_REPEAT"/>
    <property type="match status" value="1"/>
</dbReference>
<dbReference type="InterPro" id="IPR002110">
    <property type="entry name" value="Ankyrin_rpt"/>
</dbReference>
<dbReference type="Pfam" id="PF03382">
    <property type="entry name" value="DUF285"/>
    <property type="match status" value="3"/>
</dbReference>
<evidence type="ECO:0000313" key="5">
    <source>
        <dbReference type="Proteomes" id="UP000002495"/>
    </source>
</evidence>
<dbReference type="PROSITE" id="PS50297">
    <property type="entry name" value="ANK_REP_REGION"/>
    <property type="match status" value="1"/>
</dbReference>
<sequence>MQNTQEKIVTYEEIQENTMLKWFFDSKIKHTAEDEFFKEWQEYVKNEDMERIYLLEPLEAKSVKNLHWRDRLTMAQFIFLHPVYFSYEYYEFILQFIHDKKYLNILLYLLCISKKNQLEEIKKVILLLVDKGANINTLFYYKMSYDHEFEPLVFDLVSDYKYQDKKQKPKQLELLRFLLEIGADPNIKNIEGMNLLHYAVNTDSSFAQVVIESGKIKDINERVDKYRTDIFCDETALHIAVFDKQLSTIKALINAGADVNAINKWGETPLEMSESQSISKIIQKAGGKTLVELLESEEKAKNCKNSICEESEKIGKNKRQNEIIFQQNAIYYDTIHNEPLWKIFIEVSDEYLEKLNPIYYLYTKKDLEKIKSGDKYKPNKRDELKALVKDESINLKDIDISLITDMSFVFSDSERKDFSGIEDWDMSKVTNTNYMFYNAKNFNHPLNKWDMSNVSSMKGMFYEAQFFNQPLDKWDTSNVTNMSEMFYYARSFNQPLESWNVSNVRNMSDMFYRAQSFNQPLDKWDTSNVTNMSEMFHKALSFNEPLENWNVSNVRNMSGMFYGAQSFNQPLDKWDTINVTNMSKMFYYARSFNQPLESWNVSNVRDMGGMFGETDVFNQPLDKWDTSNVTNMSDMFYKAKKFNQPLESWNVSNVANMRNMFGETDVFNQPLDKWDTSNVTNMSEMFDKAKKFNQPLESWNVSNVRNMSGMFYGAQSFNQPLDKWDTINVTNMSKMFYYARSFNQPLESWNVSNVRDMGGMFGETDVFNQPLDKWDTSNVTNMSDMFYKAKKFNQPLESWNVSNVANMRNMFGETDVFNQPLDKWDTSNVTNMSEMFDKAKKFNQPLESWNVSNVRNMYGMFYETLSFNQPLAKWDIKSVENMKFMFSYAKSFNQNLDTWDLSKVKNKEFIADRKKVKLNIPIPTKQSSANEKLLKAILRSNVDNFHKAIKAGANINEPIEVIEDYDDCEEYEGCSFLAVALDKALYHLTYFNHGKRGKFNKEKYEKKYAKAFEILNTLKSLNPDESGIECSASDRLDSIIETRDMELYDDPAAYGYADFEDKMSEDEWLACDPVKEYLESLEKEYE</sequence>
<dbReference type="NCBIfam" id="TIGR02167">
    <property type="entry name" value="Liste_lipo_26"/>
    <property type="match status" value="16"/>
</dbReference>
<dbReference type="HOGENOM" id="CLU_009954_0_0_7"/>
<keyword evidence="1" id="KW-0677">Repeat</keyword>
<keyword evidence="5" id="KW-1185">Reference proteome</keyword>
<organism evidence="4 5">
    <name type="scientific">Helicobacter hepaticus (strain ATCC 51449 / 3B1)</name>
    <dbReference type="NCBI Taxonomy" id="235279"/>
    <lineage>
        <taxon>Bacteria</taxon>
        <taxon>Pseudomonadati</taxon>
        <taxon>Campylobacterota</taxon>
        <taxon>Epsilonproteobacteria</taxon>
        <taxon>Campylobacterales</taxon>
        <taxon>Helicobacteraceae</taxon>
        <taxon>Helicobacter</taxon>
    </lineage>
</organism>
<proteinExistence type="predicted"/>
<evidence type="ECO:0000313" key="4">
    <source>
        <dbReference type="EMBL" id="AAP76647.1"/>
    </source>
</evidence>
<dbReference type="Pfam" id="PF12796">
    <property type="entry name" value="Ank_2"/>
    <property type="match status" value="1"/>
</dbReference>
<protein>
    <submittedName>
        <fullName evidence="4">Uncharacterized protein</fullName>
    </submittedName>
</protein>
<dbReference type="RefSeq" id="WP_011114893.1">
    <property type="nucleotide sequence ID" value="NC_004917.1"/>
</dbReference>
<evidence type="ECO:0000256" key="1">
    <source>
        <dbReference type="ARBA" id="ARBA00022737"/>
    </source>
</evidence>
<keyword evidence="2 3" id="KW-0040">ANK repeat</keyword>
<dbReference type="InterPro" id="IPR011889">
    <property type="entry name" value="Liste_lipo_26"/>
</dbReference>
<dbReference type="STRING" id="235279.HH_0050"/>
<evidence type="ECO:0000256" key="2">
    <source>
        <dbReference type="ARBA" id="ARBA00023043"/>
    </source>
</evidence>
<dbReference type="InterPro" id="IPR005046">
    <property type="entry name" value="DUF285"/>
</dbReference>
<dbReference type="Proteomes" id="UP000002495">
    <property type="component" value="Chromosome"/>
</dbReference>